<protein>
    <submittedName>
        <fullName evidence="2">Helix-turn-helix domain-containing protein</fullName>
    </submittedName>
</protein>
<dbReference type="Pfam" id="PF01381">
    <property type="entry name" value="HTH_3"/>
    <property type="match status" value="1"/>
</dbReference>
<dbReference type="SMART" id="SM00530">
    <property type="entry name" value="HTH_XRE"/>
    <property type="match status" value="1"/>
</dbReference>
<dbReference type="PROSITE" id="PS50943">
    <property type="entry name" value="HTH_CROC1"/>
    <property type="match status" value="1"/>
</dbReference>
<proteinExistence type="predicted"/>
<gene>
    <name evidence="2" type="ORF">ACE41H_09265</name>
</gene>
<evidence type="ECO:0000313" key="2">
    <source>
        <dbReference type="EMBL" id="MFB5266976.1"/>
    </source>
</evidence>
<feature type="domain" description="HTH cro/C1-type" evidence="1">
    <location>
        <begin position="8"/>
        <end position="62"/>
    </location>
</feature>
<evidence type="ECO:0000259" key="1">
    <source>
        <dbReference type="PROSITE" id="PS50943"/>
    </source>
</evidence>
<dbReference type="Gene3D" id="1.10.260.40">
    <property type="entry name" value="lambda repressor-like DNA-binding domains"/>
    <property type="match status" value="1"/>
</dbReference>
<dbReference type="Proteomes" id="UP001580346">
    <property type="component" value="Unassembled WGS sequence"/>
</dbReference>
<name>A0ABV5ARX7_9BACL</name>
<dbReference type="SUPFAM" id="SSF47413">
    <property type="entry name" value="lambda repressor-like DNA-binding domains"/>
    <property type="match status" value="1"/>
</dbReference>
<dbReference type="RefSeq" id="WP_375354941.1">
    <property type="nucleotide sequence ID" value="NZ_JBHHMI010000006.1"/>
</dbReference>
<keyword evidence="3" id="KW-1185">Reference proteome</keyword>
<dbReference type="EMBL" id="JBHHMI010000006">
    <property type="protein sequence ID" value="MFB5266976.1"/>
    <property type="molecule type" value="Genomic_DNA"/>
</dbReference>
<evidence type="ECO:0000313" key="3">
    <source>
        <dbReference type="Proteomes" id="UP001580346"/>
    </source>
</evidence>
<sequence>MQSIYERIELLIHRRGMTKKAFCEQLAISTGNLGDWKRGKSKPGTSKLIEIAAFFDVSLDWLVLGKGTPGDASESFPAYIYNKSRELSKDEQWFIKEYIEFVQYRHHKDNSES</sequence>
<dbReference type="InterPro" id="IPR010982">
    <property type="entry name" value="Lambda_DNA-bd_dom_sf"/>
</dbReference>
<comment type="caution">
    <text evidence="2">The sequence shown here is derived from an EMBL/GenBank/DDBJ whole genome shotgun (WGS) entry which is preliminary data.</text>
</comment>
<accession>A0ABV5ARX7</accession>
<reference evidence="2 3" key="1">
    <citation type="submission" date="2024-09" db="EMBL/GenBank/DDBJ databases">
        <title>Paenibacillus zeirhizospherea sp. nov., isolated from surface of the maize (Zea mays) roots in a horticulture field, Hungary.</title>
        <authorList>
            <person name="Marton D."/>
            <person name="Farkas M."/>
            <person name="Bedics A."/>
            <person name="Toth E."/>
            <person name="Tancsics A."/>
            <person name="Boka K."/>
            <person name="Maroti G."/>
            <person name="Kriszt B."/>
            <person name="Cserhati M."/>
        </authorList>
    </citation>
    <scope>NUCLEOTIDE SEQUENCE [LARGE SCALE GENOMIC DNA]</scope>
    <source>
        <strain evidence="2 3">KCTC 33519</strain>
    </source>
</reference>
<dbReference type="InterPro" id="IPR001387">
    <property type="entry name" value="Cro/C1-type_HTH"/>
</dbReference>
<dbReference type="CDD" id="cd00093">
    <property type="entry name" value="HTH_XRE"/>
    <property type="match status" value="1"/>
</dbReference>
<organism evidence="2 3">
    <name type="scientific">Paenibacillus enshidis</name>
    <dbReference type="NCBI Taxonomy" id="1458439"/>
    <lineage>
        <taxon>Bacteria</taxon>
        <taxon>Bacillati</taxon>
        <taxon>Bacillota</taxon>
        <taxon>Bacilli</taxon>
        <taxon>Bacillales</taxon>
        <taxon>Paenibacillaceae</taxon>
        <taxon>Paenibacillus</taxon>
    </lineage>
</organism>